<organism evidence="2 3">
    <name type="scientific">Neptuniibacter caesariensis</name>
    <dbReference type="NCBI Taxonomy" id="207954"/>
    <lineage>
        <taxon>Bacteria</taxon>
        <taxon>Pseudomonadati</taxon>
        <taxon>Pseudomonadota</taxon>
        <taxon>Gammaproteobacteria</taxon>
        <taxon>Oceanospirillales</taxon>
        <taxon>Oceanospirillaceae</taxon>
        <taxon>Neptuniibacter</taxon>
    </lineage>
</organism>
<feature type="domain" description="Phasin" evidence="1">
    <location>
        <begin position="4"/>
        <end position="100"/>
    </location>
</feature>
<accession>A0A7U8C586</accession>
<dbReference type="AlphaFoldDB" id="A0A7U8C586"/>
<name>A0A7U8C586_NEPCE</name>
<dbReference type="Pfam" id="PF09361">
    <property type="entry name" value="Phasin_2"/>
    <property type="match status" value="1"/>
</dbReference>
<dbReference type="InterPro" id="IPR018968">
    <property type="entry name" value="Phasin"/>
</dbReference>
<dbReference type="RefSeq" id="WP_007022943.1">
    <property type="nucleotide sequence ID" value="NZ_CH724128.1"/>
</dbReference>
<reference evidence="2 3" key="1">
    <citation type="submission" date="2006-02" db="EMBL/GenBank/DDBJ databases">
        <authorList>
            <person name="Pinhassi J."/>
            <person name="Pedros-Alio C."/>
            <person name="Ferriera S."/>
            <person name="Johnson J."/>
            <person name="Kravitz S."/>
            <person name="Halpern A."/>
            <person name="Remington K."/>
            <person name="Beeson K."/>
            <person name="Tran B."/>
            <person name="Rogers Y.-H."/>
            <person name="Friedman R."/>
            <person name="Venter J.C."/>
        </authorList>
    </citation>
    <scope>NUCLEOTIDE SEQUENCE [LARGE SCALE GENOMIC DNA]</scope>
    <source>
        <strain evidence="2 3">MED92</strain>
    </source>
</reference>
<dbReference type="Proteomes" id="UP000002171">
    <property type="component" value="Unassembled WGS sequence"/>
</dbReference>
<protein>
    <submittedName>
        <fullName evidence="2">Flavodoxin</fullName>
    </submittedName>
</protein>
<evidence type="ECO:0000313" key="2">
    <source>
        <dbReference type="EMBL" id="EAR60335.1"/>
    </source>
</evidence>
<comment type="caution">
    <text evidence="2">The sequence shown here is derived from an EMBL/GenBank/DDBJ whole genome shotgun (WGS) entry which is preliminary data.</text>
</comment>
<dbReference type="EMBL" id="AAOW01000019">
    <property type="protein sequence ID" value="EAR60335.1"/>
    <property type="molecule type" value="Genomic_DNA"/>
</dbReference>
<keyword evidence="3" id="KW-1185">Reference proteome</keyword>
<proteinExistence type="predicted"/>
<dbReference type="OrthoDB" id="6119631at2"/>
<gene>
    <name evidence="2" type="ORF">MED92_00355</name>
</gene>
<evidence type="ECO:0000313" key="3">
    <source>
        <dbReference type="Proteomes" id="UP000002171"/>
    </source>
</evidence>
<evidence type="ECO:0000259" key="1">
    <source>
        <dbReference type="Pfam" id="PF09361"/>
    </source>
</evidence>
<sequence>MFQDMNKKITDSMGPFKELVNIQTKMLEELTRQQMECTKSCIEATIQQTKEMQKCQSPSDLVELQRAYAKELEDTLKCASEQNMKALQDARSEIEDVAQSTFDAFNK</sequence>